<name>A0A507AXP0_9PEZI</name>
<dbReference type="Proteomes" id="UP000319257">
    <property type="component" value="Unassembled WGS sequence"/>
</dbReference>
<sequence length="496" mass="57087">MAPESRFLLLPREVRDLIYAAYFSAPGGYVSDFSSGKLRRADGEPVHLSLRYACRQIAHETNGLALQLNSVTFTTLSEDESLRARAERFNHILCELYKGHYLLLSNLGPRPSPLVNEERLEEAIRQYPEVEKLVELYMQMGRADAFWTASYLNSDYPPLEAGLKSFKQSCGQIPSTFWEGVRFVFRHAVDMPSAIQKEQRSKFFQHPERIARSVSSCPDPWMIPTEDELNAMIQGVATQSAKSLKTRRHLRKLVVNEDRKSVAFPECHAKGFVPYLEENPRLQIERVASLWQCVFQKDKLGSLLATEFDRHLNILVDKESKLPVDYITYNVAEWMAEASTLQAFNRTFRLVLDGGPVPEHTARIFQDVVQRDAAWQTAFERSFDWEGMDIKDIIALRQRNRSFNFEGFPEWVERIGKPDSVVQCNFDPGGPVDVQAIVDEHRDWSLRDWWNLWGRPGQTVDTCPPLAPWVQLIHDNVMPEWFELEDPSDSEDSLSS</sequence>
<evidence type="ECO:0000313" key="2">
    <source>
        <dbReference type="Proteomes" id="UP000319257"/>
    </source>
</evidence>
<comment type="caution">
    <text evidence="1">The sequence shown here is derived from an EMBL/GenBank/DDBJ whole genome shotgun (WGS) entry which is preliminary data.</text>
</comment>
<dbReference type="RefSeq" id="XP_030993978.1">
    <property type="nucleotide sequence ID" value="XM_031141599.1"/>
</dbReference>
<reference evidence="1 2" key="1">
    <citation type="submission" date="2019-06" db="EMBL/GenBank/DDBJ databases">
        <title>Draft genome sequence of the filamentous fungus Phialemoniopsis curvata isolated from diesel fuel.</title>
        <authorList>
            <person name="Varaljay V.A."/>
            <person name="Lyon W.J."/>
            <person name="Crouch A.L."/>
            <person name="Drake C.E."/>
            <person name="Hollomon J.M."/>
            <person name="Nadeau L.J."/>
            <person name="Nunn H.S."/>
            <person name="Stevenson B.S."/>
            <person name="Bojanowski C.L."/>
            <person name="Crookes-Goodson W.J."/>
        </authorList>
    </citation>
    <scope>NUCLEOTIDE SEQUENCE [LARGE SCALE GENOMIC DNA]</scope>
    <source>
        <strain evidence="1 2">D216</strain>
    </source>
</reference>
<dbReference type="EMBL" id="SKBQ01000041">
    <property type="protein sequence ID" value="TPX12267.1"/>
    <property type="molecule type" value="Genomic_DNA"/>
</dbReference>
<dbReference type="OrthoDB" id="5237428at2759"/>
<dbReference type="AlphaFoldDB" id="A0A507AXP0"/>
<proteinExistence type="predicted"/>
<evidence type="ECO:0000313" key="1">
    <source>
        <dbReference type="EMBL" id="TPX12267.1"/>
    </source>
</evidence>
<dbReference type="InParanoid" id="A0A507AXP0"/>
<accession>A0A507AXP0</accession>
<organism evidence="1 2">
    <name type="scientific">Thyridium curvatum</name>
    <dbReference type="NCBI Taxonomy" id="1093900"/>
    <lineage>
        <taxon>Eukaryota</taxon>
        <taxon>Fungi</taxon>
        <taxon>Dikarya</taxon>
        <taxon>Ascomycota</taxon>
        <taxon>Pezizomycotina</taxon>
        <taxon>Sordariomycetes</taxon>
        <taxon>Sordariomycetidae</taxon>
        <taxon>Thyridiales</taxon>
        <taxon>Thyridiaceae</taxon>
        <taxon>Thyridium</taxon>
    </lineage>
</organism>
<gene>
    <name evidence="1" type="ORF">E0L32_006914</name>
</gene>
<dbReference type="GeneID" id="41974361"/>
<protein>
    <submittedName>
        <fullName evidence="1">Uncharacterized protein</fullName>
    </submittedName>
</protein>
<keyword evidence="2" id="KW-1185">Reference proteome</keyword>